<keyword evidence="2" id="KW-1185">Reference proteome</keyword>
<dbReference type="KEGG" id="foc:127751333"/>
<name>A0A9C6XTR5_FRAOC</name>
<sequence length="224" mass="24549">MTLLTRTGLLEGRRRHVARRANKCQPRHLTVSCSFQPPQSRAGAAAPGLAVEPLCQAAPYSLRPLAALLNPYARGCSVLCNHPADTQSRDALRRVKETWPTERVLAGEDALPEELFRRYTDTDSRPHSPPGVGARHSRGPGPPLLAPPPSGATVAGAGQRRCRTPDPYHPHTYLHHPAELQQQQQPGQPQRTLLVLDLRRSRSHDTLSVAAAVRDRRPCLLGAQ</sequence>
<organism evidence="2 3">
    <name type="scientific">Frankliniella occidentalis</name>
    <name type="common">Western flower thrips</name>
    <name type="synonym">Euthrips occidentalis</name>
    <dbReference type="NCBI Taxonomy" id="133901"/>
    <lineage>
        <taxon>Eukaryota</taxon>
        <taxon>Metazoa</taxon>
        <taxon>Ecdysozoa</taxon>
        <taxon>Arthropoda</taxon>
        <taxon>Hexapoda</taxon>
        <taxon>Insecta</taxon>
        <taxon>Pterygota</taxon>
        <taxon>Neoptera</taxon>
        <taxon>Paraneoptera</taxon>
        <taxon>Thysanoptera</taxon>
        <taxon>Terebrantia</taxon>
        <taxon>Thripoidea</taxon>
        <taxon>Thripidae</taxon>
        <taxon>Frankliniella</taxon>
    </lineage>
</organism>
<proteinExistence type="predicted"/>
<feature type="compositionally biased region" description="Pro residues" evidence="1">
    <location>
        <begin position="140"/>
        <end position="150"/>
    </location>
</feature>
<evidence type="ECO:0000313" key="3">
    <source>
        <dbReference type="RefSeq" id="XP_052130710.1"/>
    </source>
</evidence>
<evidence type="ECO:0000256" key="1">
    <source>
        <dbReference type="SAM" id="MobiDB-lite"/>
    </source>
</evidence>
<accession>A0A9C6XTR5</accession>
<gene>
    <name evidence="3" type="primary">LOC127751333</name>
</gene>
<dbReference type="AlphaFoldDB" id="A0A9C6XTR5"/>
<reference evidence="3" key="1">
    <citation type="submission" date="2025-08" db="UniProtKB">
        <authorList>
            <consortium name="RefSeq"/>
        </authorList>
    </citation>
    <scope>IDENTIFICATION</scope>
    <source>
        <tissue evidence="3">Whole organism</tissue>
    </source>
</reference>
<evidence type="ECO:0000313" key="2">
    <source>
        <dbReference type="Proteomes" id="UP000504606"/>
    </source>
</evidence>
<feature type="region of interest" description="Disordered" evidence="1">
    <location>
        <begin position="119"/>
        <end position="173"/>
    </location>
</feature>
<dbReference type="Proteomes" id="UP000504606">
    <property type="component" value="Unplaced"/>
</dbReference>
<protein>
    <submittedName>
        <fullName evidence="3">Uncharacterized protein LOC127751333</fullName>
    </submittedName>
</protein>
<dbReference type="GeneID" id="127751333"/>
<dbReference type="OrthoDB" id="10021598at2759"/>
<dbReference type="RefSeq" id="XP_052130710.1">
    <property type="nucleotide sequence ID" value="XM_052274750.1"/>
</dbReference>